<feature type="binding site" evidence="14">
    <location>
        <position position="323"/>
    </location>
    <ligand>
        <name>NAD(+)</name>
        <dbReference type="ChEBI" id="CHEBI:57540"/>
    </ligand>
</feature>
<keyword evidence="18" id="KW-1185">Reference proteome</keyword>
<dbReference type="PROSITE" id="PS01056">
    <property type="entry name" value="DNA_LIGASE_N2"/>
    <property type="match status" value="1"/>
</dbReference>
<dbReference type="InterPro" id="IPR018239">
    <property type="entry name" value="DNA_ligase_AS"/>
</dbReference>
<feature type="binding site" evidence="14">
    <location>
        <position position="134"/>
    </location>
    <ligand>
        <name>NAD(+)</name>
        <dbReference type="ChEBI" id="CHEBI:57540"/>
    </ligand>
</feature>
<dbReference type="NCBIfam" id="TIGR00575">
    <property type="entry name" value="dnlj"/>
    <property type="match status" value="1"/>
</dbReference>
<evidence type="ECO:0000256" key="13">
    <source>
        <dbReference type="ARBA" id="ARBA00060881"/>
    </source>
</evidence>
<dbReference type="SMART" id="SM00292">
    <property type="entry name" value="BRCT"/>
    <property type="match status" value="1"/>
</dbReference>
<dbReference type="Gene3D" id="1.10.150.20">
    <property type="entry name" value="5' to 3' exonuclease, C-terminal subdomain"/>
    <property type="match status" value="2"/>
</dbReference>
<keyword evidence="6 14" id="KW-0479">Metal-binding</keyword>
<dbReference type="InterPro" id="IPR001679">
    <property type="entry name" value="DNA_ligase"/>
</dbReference>
<evidence type="ECO:0000256" key="14">
    <source>
        <dbReference type="HAMAP-Rule" id="MF_01588"/>
    </source>
</evidence>
<evidence type="ECO:0000256" key="10">
    <source>
        <dbReference type="ARBA" id="ARBA00023027"/>
    </source>
</evidence>
<dbReference type="Gene3D" id="6.20.10.30">
    <property type="match status" value="1"/>
</dbReference>
<dbReference type="Gene3D" id="1.10.287.610">
    <property type="entry name" value="Helix hairpin bin"/>
    <property type="match status" value="1"/>
</dbReference>
<proteinExistence type="inferred from homology"/>
<keyword evidence="9 14" id="KW-0460">Magnesium</keyword>
<dbReference type="InterPro" id="IPR013840">
    <property type="entry name" value="DNAligase_N"/>
</dbReference>
<dbReference type="GO" id="GO:0046872">
    <property type="term" value="F:metal ion binding"/>
    <property type="evidence" value="ECO:0007669"/>
    <property type="project" value="UniProtKB-KW"/>
</dbReference>
<dbReference type="Pfam" id="PF03119">
    <property type="entry name" value="DNA_ligase_ZBD"/>
    <property type="match status" value="1"/>
</dbReference>
<dbReference type="InterPro" id="IPR033136">
    <property type="entry name" value="DNA_ligase_CS"/>
</dbReference>
<dbReference type="GO" id="GO:0006281">
    <property type="term" value="P:DNA repair"/>
    <property type="evidence" value="ECO:0007669"/>
    <property type="project" value="UniProtKB-KW"/>
</dbReference>
<dbReference type="GO" id="GO:0003911">
    <property type="term" value="F:DNA ligase (NAD+) activity"/>
    <property type="evidence" value="ECO:0007669"/>
    <property type="project" value="UniProtKB-UniRule"/>
</dbReference>
<dbReference type="RefSeq" id="WP_255037472.1">
    <property type="nucleotide sequence ID" value="NZ_RJUF01000035.1"/>
</dbReference>
<dbReference type="InterPro" id="IPR012340">
    <property type="entry name" value="NA-bd_OB-fold"/>
</dbReference>
<dbReference type="AlphaFoldDB" id="A0AAE3H265"/>
<gene>
    <name evidence="14 17" type="primary">ligA</name>
    <name evidence="17" type="ORF">EGI31_12105</name>
</gene>
<dbReference type="FunFam" id="3.30.470.30:FF:000001">
    <property type="entry name" value="DNA ligase"/>
    <property type="match status" value="1"/>
</dbReference>
<dbReference type="SUPFAM" id="SSF56091">
    <property type="entry name" value="DNA ligase/mRNA capping enzyme, catalytic domain"/>
    <property type="match status" value="1"/>
</dbReference>
<keyword evidence="8 14" id="KW-0862">Zinc</keyword>
<dbReference type="InterPro" id="IPR010994">
    <property type="entry name" value="RuvA_2-like"/>
</dbReference>
<dbReference type="InterPro" id="IPR013839">
    <property type="entry name" value="DNAligase_adenylation"/>
</dbReference>
<dbReference type="PANTHER" id="PTHR23389">
    <property type="entry name" value="CHROMOSOME TRANSMISSION FIDELITY FACTOR 18"/>
    <property type="match status" value="1"/>
</dbReference>
<dbReference type="SUPFAM" id="SSF47781">
    <property type="entry name" value="RuvA domain 2-like"/>
    <property type="match status" value="1"/>
</dbReference>
<dbReference type="EC" id="6.5.1.2" evidence="2 14"/>
<evidence type="ECO:0000256" key="9">
    <source>
        <dbReference type="ARBA" id="ARBA00022842"/>
    </source>
</evidence>
<evidence type="ECO:0000256" key="11">
    <source>
        <dbReference type="ARBA" id="ARBA00023204"/>
    </source>
</evidence>
<dbReference type="InterPro" id="IPR041663">
    <property type="entry name" value="DisA/LigA_HHH"/>
</dbReference>
<dbReference type="SMART" id="SM00532">
    <property type="entry name" value="LIGANc"/>
    <property type="match status" value="1"/>
</dbReference>
<evidence type="ECO:0000256" key="6">
    <source>
        <dbReference type="ARBA" id="ARBA00022723"/>
    </source>
</evidence>
<dbReference type="PROSITE" id="PS50172">
    <property type="entry name" value="BRCT"/>
    <property type="match status" value="1"/>
</dbReference>
<dbReference type="InterPro" id="IPR004149">
    <property type="entry name" value="Znf_DNAligase_C4"/>
</dbReference>
<feature type="binding site" evidence="14">
    <location>
        <position position="184"/>
    </location>
    <ligand>
        <name>NAD(+)</name>
        <dbReference type="ChEBI" id="CHEBI:57540"/>
    </ligand>
</feature>
<reference evidence="17 18" key="1">
    <citation type="submission" date="2018-11" db="EMBL/GenBank/DDBJ databases">
        <title>Novel bacteria species description.</title>
        <authorList>
            <person name="Han J.-H."/>
        </authorList>
    </citation>
    <scope>NUCLEOTIDE SEQUENCE [LARGE SCALE GENOMIC DNA]</scope>
    <source>
        <strain evidence="17 18">KCTC23259</strain>
    </source>
</reference>
<dbReference type="FunFam" id="2.40.50.140:FF:000012">
    <property type="entry name" value="DNA ligase"/>
    <property type="match status" value="1"/>
</dbReference>
<accession>A0AAE3H265</accession>
<evidence type="ECO:0000256" key="5">
    <source>
        <dbReference type="ARBA" id="ARBA00022705"/>
    </source>
</evidence>
<comment type="similarity">
    <text evidence="13 14">Belongs to the NAD-dependent DNA ligase family. LigA subfamily.</text>
</comment>
<dbReference type="Pfam" id="PF00533">
    <property type="entry name" value="BRCT"/>
    <property type="match status" value="1"/>
</dbReference>
<dbReference type="InterPro" id="IPR036420">
    <property type="entry name" value="BRCT_dom_sf"/>
</dbReference>
<feature type="domain" description="BRCT" evidence="16">
    <location>
        <begin position="619"/>
        <end position="696"/>
    </location>
</feature>
<evidence type="ECO:0000313" key="17">
    <source>
        <dbReference type="EMBL" id="MCP9763699.1"/>
    </source>
</evidence>
<dbReference type="FunFam" id="1.10.150.20:FF:000006">
    <property type="entry name" value="DNA ligase"/>
    <property type="match status" value="1"/>
</dbReference>
<evidence type="ECO:0000256" key="1">
    <source>
        <dbReference type="ARBA" id="ARBA00004067"/>
    </source>
</evidence>
<feature type="binding site" evidence="14">
    <location>
        <position position="445"/>
    </location>
    <ligand>
        <name>Zn(2+)</name>
        <dbReference type="ChEBI" id="CHEBI:29105"/>
    </ligand>
</feature>
<keyword evidence="5 14" id="KW-0235">DNA replication</keyword>
<keyword evidence="10 14" id="KW-0520">NAD</keyword>
<evidence type="ECO:0000256" key="7">
    <source>
        <dbReference type="ARBA" id="ARBA00022763"/>
    </source>
</evidence>
<keyword evidence="7 14" id="KW-0227">DNA damage</keyword>
<dbReference type="PANTHER" id="PTHR23389:SF9">
    <property type="entry name" value="DNA LIGASE"/>
    <property type="match status" value="1"/>
</dbReference>
<feature type="binding site" evidence="14">
    <location>
        <position position="111"/>
    </location>
    <ligand>
        <name>NAD(+)</name>
        <dbReference type="ChEBI" id="CHEBI:57540"/>
    </ligand>
</feature>
<organism evidence="17 18">
    <name type="scientific">Lacihabitans soyangensis</name>
    <dbReference type="NCBI Taxonomy" id="869394"/>
    <lineage>
        <taxon>Bacteria</taxon>
        <taxon>Pseudomonadati</taxon>
        <taxon>Bacteroidota</taxon>
        <taxon>Cytophagia</taxon>
        <taxon>Cytophagales</taxon>
        <taxon>Leadbetterellaceae</taxon>
        <taxon>Lacihabitans</taxon>
    </lineage>
</organism>
<dbReference type="Pfam" id="PF01653">
    <property type="entry name" value="DNA_ligase_aden"/>
    <property type="match status" value="1"/>
</dbReference>
<dbReference type="HAMAP" id="MF_01588">
    <property type="entry name" value="DNA_ligase_A"/>
    <property type="match status" value="1"/>
</dbReference>
<dbReference type="InterPro" id="IPR004150">
    <property type="entry name" value="NAD_DNA_ligase_OB"/>
</dbReference>
<dbReference type="SUPFAM" id="SSF50249">
    <property type="entry name" value="Nucleic acid-binding proteins"/>
    <property type="match status" value="1"/>
</dbReference>
<evidence type="ECO:0000256" key="12">
    <source>
        <dbReference type="ARBA" id="ARBA00034005"/>
    </source>
</evidence>
<name>A0AAE3H265_9BACT</name>
<feature type="binding site" evidence="14">
    <location>
        <begin position="80"/>
        <end position="81"/>
    </location>
    <ligand>
        <name>NAD(+)</name>
        <dbReference type="ChEBI" id="CHEBI:57540"/>
    </ligand>
</feature>
<evidence type="ECO:0000256" key="2">
    <source>
        <dbReference type="ARBA" id="ARBA00012722"/>
    </source>
</evidence>
<feature type="binding site" evidence="14">
    <location>
        <position position="424"/>
    </location>
    <ligand>
        <name>Zn(2+)</name>
        <dbReference type="ChEBI" id="CHEBI:29105"/>
    </ligand>
</feature>
<sequence length="696" mass="77960">MSAQARIDELTELLNHYNDRYYQDAVSEVSDQEFDFLLKELETLEAQNPTLKRPDSPSHRVGGTITKSFETVVHKYPMLSLSNTYSEDELRDWDDRIKKGLNGASYEYICEIKFDGISLSLTYENGVLVRGVTRGDGTQGDDITTNIKTLRTLPLKINQKKTNTAQTNLFGGSTIGQNFEIRGEGFMPNEVFERINLEREDIGEDKLANPRNAAAGTFKMQDSGVVASRNLDCYIYQYLSENDEFKTHEESLIALKNAGFNVSESYKKVNDIEGVIAYINEWSEKRHSLKCATDGIVIKINDYAQREDLGFTAKSPRWAIAYKYKAESKSTELLGVTYQVGRTGAITPVAELKPVELSMTTVRRATLHNADEIKRLGLSIGDQVFVEKAGEIIPKVTGVDTSKLRDEATRESSKVCFPTNCPACNSELYRNEGEAAYYCPNEMGCPPQIKGRIEHFIQRKAMNIDSLGEGKIEILMEQGLVSDVSDLYKLSFESLLGIEKVHIDENTGKERKVSFKEKTVQNILDGIENSKNQPFSKVLFALGIRFVGETTAQKLAAYFKTQEALQAASFDELRTVPDVGEKVAQSLQLYFKEDKNLKIIENLKLAGLKFEAENIVLEKESEALMGKAFLYTGTFESFSREELEQKIDSNGGKLVSGVSKKLDFLIVGEGAGPSKLKKAEDLGVKMINEEEFKAML</sequence>
<dbReference type="Gene3D" id="2.40.50.140">
    <property type="entry name" value="Nucleic acid-binding proteins"/>
    <property type="match status" value="1"/>
</dbReference>
<protein>
    <recommendedName>
        <fullName evidence="3 14">DNA ligase</fullName>
        <ecNumber evidence="2 14">6.5.1.2</ecNumber>
    </recommendedName>
    <alternativeName>
        <fullName evidence="14">Polydeoxyribonucleotide synthase [NAD(+)]</fullName>
    </alternativeName>
</protein>
<feature type="binding site" evidence="14">
    <location>
        <position position="299"/>
    </location>
    <ligand>
        <name>NAD(+)</name>
        <dbReference type="ChEBI" id="CHEBI:57540"/>
    </ligand>
</feature>
<dbReference type="GO" id="GO:0005829">
    <property type="term" value="C:cytosol"/>
    <property type="evidence" value="ECO:0007669"/>
    <property type="project" value="TreeGrafter"/>
</dbReference>
<dbReference type="Proteomes" id="UP001204144">
    <property type="component" value="Unassembled WGS sequence"/>
</dbReference>
<dbReference type="PIRSF" id="PIRSF001604">
    <property type="entry name" value="LigA"/>
    <property type="match status" value="1"/>
</dbReference>
<dbReference type="PROSITE" id="PS01055">
    <property type="entry name" value="DNA_LIGASE_N1"/>
    <property type="match status" value="1"/>
</dbReference>
<dbReference type="Gene3D" id="3.30.470.30">
    <property type="entry name" value="DNA ligase/mRNA capping enzyme"/>
    <property type="match status" value="1"/>
</dbReference>
<evidence type="ECO:0000256" key="15">
    <source>
        <dbReference type="RuleBase" id="RU000618"/>
    </source>
</evidence>
<comment type="function">
    <text evidence="1 14">DNA ligase that catalyzes the formation of phosphodiester linkages between 5'-phosphoryl and 3'-hydroxyl groups in double-stranded DNA using NAD as a coenzyme and as the energy source for the reaction. It is essential for DNA replication and repair of damaged DNA.</text>
</comment>
<evidence type="ECO:0000313" key="18">
    <source>
        <dbReference type="Proteomes" id="UP001204144"/>
    </source>
</evidence>
<comment type="cofactor">
    <cofactor evidence="14">
        <name>Mg(2+)</name>
        <dbReference type="ChEBI" id="CHEBI:18420"/>
    </cofactor>
    <cofactor evidence="14">
        <name>Mn(2+)</name>
        <dbReference type="ChEBI" id="CHEBI:29035"/>
    </cofactor>
</comment>
<comment type="caution">
    <text evidence="17">The sequence shown here is derived from an EMBL/GenBank/DDBJ whole genome shotgun (WGS) entry which is preliminary data.</text>
</comment>
<keyword evidence="4 14" id="KW-0436">Ligase</keyword>
<feature type="binding site" evidence="14">
    <location>
        <position position="439"/>
    </location>
    <ligand>
        <name>Zn(2+)</name>
        <dbReference type="ChEBI" id="CHEBI:29105"/>
    </ligand>
</feature>
<dbReference type="SUPFAM" id="SSF52113">
    <property type="entry name" value="BRCT domain"/>
    <property type="match status" value="1"/>
</dbReference>
<dbReference type="InterPro" id="IPR001357">
    <property type="entry name" value="BRCT_dom"/>
</dbReference>
<dbReference type="Pfam" id="PF03120">
    <property type="entry name" value="OB_DNA_ligase"/>
    <property type="match status" value="1"/>
</dbReference>
<evidence type="ECO:0000256" key="8">
    <source>
        <dbReference type="ARBA" id="ARBA00022833"/>
    </source>
</evidence>
<feature type="active site" description="N6-AMP-lysine intermediate" evidence="14">
    <location>
        <position position="113"/>
    </location>
</feature>
<dbReference type="CDD" id="cd17748">
    <property type="entry name" value="BRCT_DNA_ligase_like"/>
    <property type="match status" value="1"/>
</dbReference>
<keyword evidence="11 14" id="KW-0234">DNA repair</keyword>
<evidence type="ECO:0000259" key="16">
    <source>
        <dbReference type="PROSITE" id="PS50172"/>
    </source>
</evidence>
<dbReference type="EMBL" id="RJUF01000035">
    <property type="protein sequence ID" value="MCP9763699.1"/>
    <property type="molecule type" value="Genomic_DNA"/>
</dbReference>
<dbReference type="CDD" id="cd00114">
    <property type="entry name" value="LIGANc"/>
    <property type="match status" value="1"/>
</dbReference>
<evidence type="ECO:0000256" key="4">
    <source>
        <dbReference type="ARBA" id="ARBA00022598"/>
    </source>
</evidence>
<dbReference type="Gene3D" id="3.40.50.10190">
    <property type="entry name" value="BRCT domain"/>
    <property type="match status" value="1"/>
</dbReference>
<dbReference type="Pfam" id="PF12826">
    <property type="entry name" value="HHH_2"/>
    <property type="match status" value="1"/>
</dbReference>
<comment type="catalytic activity">
    <reaction evidence="12 14 15">
        <text>NAD(+) + (deoxyribonucleotide)n-3'-hydroxyl + 5'-phospho-(deoxyribonucleotide)m = (deoxyribonucleotide)n+m + AMP + beta-nicotinamide D-nucleotide.</text>
        <dbReference type="EC" id="6.5.1.2"/>
    </reaction>
</comment>
<feature type="binding site" evidence="14">
    <location>
        <begin position="31"/>
        <end position="35"/>
    </location>
    <ligand>
        <name>NAD(+)</name>
        <dbReference type="ChEBI" id="CHEBI:57540"/>
    </ligand>
</feature>
<keyword evidence="14" id="KW-0464">Manganese</keyword>
<dbReference type="NCBIfam" id="NF005932">
    <property type="entry name" value="PRK07956.1"/>
    <property type="match status" value="1"/>
</dbReference>
<dbReference type="GO" id="GO:0006260">
    <property type="term" value="P:DNA replication"/>
    <property type="evidence" value="ECO:0007669"/>
    <property type="project" value="UniProtKB-KW"/>
</dbReference>
<feature type="binding site" evidence="14">
    <location>
        <position position="421"/>
    </location>
    <ligand>
        <name>Zn(2+)</name>
        <dbReference type="ChEBI" id="CHEBI:29105"/>
    </ligand>
</feature>
<evidence type="ECO:0000256" key="3">
    <source>
        <dbReference type="ARBA" id="ARBA00013308"/>
    </source>
</evidence>